<keyword evidence="3" id="KW-1185">Reference proteome</keyword>
<dbReference type="EMBL" id="ML121534">
    <property type="protein sequence ID" value="RPB26512.1"/>
    <property type="molecule type" value="Genomic_DNA"/>
</dbReference>
<feature type="compositionally biased region" description="Basic and acidic residues" evidence="1">
    <location>
        <begin position="29"/>
        <end position="39"/>
    </location>
</feature>
<dbReference type="AlphaFoldDB" id="A0A3N4LZF5"/>
<evidence type="ECO:0000256" key="1">
    <source>
        <dbReference type="SAM" id="MobiDB-lite"/>
    </source>
</evidence>
<name>A0A3N4LZF5_9PEZI</name>
<feature type="compositionally biased region" description="Low complexity" evidence="1">
    <location>
        <begin position="71"/>
        <end position="93"/>
    </location>
</feature>
<feature type="region of interest" description="Disordered" evidence="1">
    <location>
        <begin position="1"/>
        <end position="132"/>
    </location>
</feature>
<feature type="compositionally biased region" description="Pro residues" evidence="1">
    <location>
        <begin position="57"/>
        <end position="70"/>
    </location>
</feature>
<organism evidence="2 3">
    <name type="scientific">Terfezia boudieri ATCC MYA-4762</name>
    <dbReference type="NCBI Taxonomy" id="1051890"/>
    <lineage>
        <taxon>Eukaryota</taxon>
        <taxon>Fungi</taxon>
        <taxon>Dikarya</taxon>
        <taxon>Ascomycota</taxon>
        <taxon>Pezizomycotina</taxon>
        <taxon>Pezizomycetes</taxon>
        <taxon>Pezizales</taxon>
        <taxon>Pezizaceae</taxon>
        <taxon>Terfezia</taxon>
    </lineage>
</organism>
<evidence type="ECO:0000313" key="2">
    <source>
        <dbReference type="EMBL" id="RPB26512.1"/>
    </source>
</evidence>
<proteinExistence type="predicted"/>
<dbReference type="InParanoid" id="A0A3N4LZF5"/>
<dbReference type="Proteomes" id="UP000267821">
    <property type="component" value="Unassembled WGS sequence"/>
</dbReference>
<dbReference type="OrthoDB" id="10370554at2759"/>
<feature type="compositionally biased region" description="Polar residues" evidence="1">
    <location>
        <begin position="1"/>
        <end position="19"/>
    </location>
</feature>
<reference evidence="2 3" key="1">
    <citation type="journal article" date="2018" name="Nat. Ecol. Evol.">
        <title>Pezizomycetes genomes reveal the molecular basis of ectomycorrhizal truffle lifestyle.</title>
        <authorList>
            <person name="Murat C."/>
            <person name="Payen T."/>
            <person name="Noel B."/>
            <person name="Kuo A."/>
            <person name="Morin E."/>
            <person name="Chen J."/>
            <person name="Kohler A."/>
            <person name="Krizsan K."/>
            <person name="Balestrini R."/>
            <person name="Da Silva C."/>
            <person name="Montanini B."/>
            <person name="Hainaut M."/>
            <person name="Levati E."/>
            <person name="Barry K.W."/>
            <person name="Belfiori B."/>
            <person name="Cichocki N."/>
            <person name="Clum A."/>
            <person name="Dockter R.B."/>
            <person name="Fauchery L."/>
            <person name="Guy J."/>
            <person name="Iotti M."/>
            <person name="Le Tacon F."/>
            <person name="Lindquist E.A."/>
            <person name="Lipzen A."/>
            <person name="Malagnac F."/>
            <person name="Mello A."/>
            <person name="Molinier V."/>
            <person name="Miyauchi S."/>
            <person name="Poulain J."/>
            <person name="Riccioni C."/>
            <person name="Rubini A."/>
            <person name="Sitrit Y."/>
            <person name="Splivallo R."/>
            <person name="Traeger S."/>
            <person name="Wang M."/>
            <person name="Zifcakova L."/>
            <person name="Wipf D."/>
            <person name="Zambonelli A."/>
            <person name="Paolocci F."/>
            <person name="Nowrousian M."/>
            <person name="Ottonello S."/>
            <person name="Baldrian P."/>
            <person name="Spatafora J.W."/>
            <person name="Henrissat B."/>
            <person name="Nagy L.G."/>
            <person name="Aury J.M."/>
            <person name="Wincker P."/>
            <person name="Grigoriev I.V."/>
            <person name="Bonfante P."/>
            <person name="Martin F.M."/>
        </authorList>
    </citation>
    <scope>NUCLEOTIDE SEQUENCE [LARGE SCALE GENOMIC DNA]</scope>
    <source>
        <strain evidence="2 3">ATCC MYA-4762</strain>
    </source>
</reference>
<sequence>MYRQQQGSGGKYNSAQQACPSKHGMGKYGFKEKTKELFAKFRKGKPKDAPSKKCNPVAPPASKPTGPPHLSPQTQQPQQQQQQQPQPMSQPMSQPMPQPPTSLPHSQDGEPSGPSDTRHIVPQGYVPPHPGTLVTYAENFAC</sequence>
<protein>
    <submittedName>
        <fullName evidence="2">Uncharacterized protein</fullName>
    </submittedName>
</protein>
<gene>
    <name evidence="2" type="ORF">L211DRAFT_899893</name>
</gene>
<accession>A0A3N4LZF5</accession>
<evidence type="ECO:0000313" key="3">
    <source>
        <dbReference type="Proteomes" id="UP000267821"/>
    </source>
</evidence>